<name>H2ZI23_CIOSA</name>
<evidence type="ECO:0000313" key="4">
    <source>
        <dbReference type="Proteomes" id="UP000007875"/>
    </source>
</evidence>
<dbReference type="InterPro" id="IPR036259">
    <property type="entry name" value="MFS_trans_sf"/>
</dbReference>
<feature type="transmembrane region" description="Helical" evidence="2">
    <location>
        <begin position="20"/>
        <end position="40"/>
    </location>
</feature>
<keyword evidence="2" id="KW-1133">Transmembrane helix</keyword>
<dbReference type="HOGENOM" id="CLU_108648_0_0_1"/>
<dbReference type="PANTHER" id="PTHR19444:SF13">
    <property type="entry name" value="PROTEIN UNC-93 HOMOLOG A"/>
    <property type="match status" value="1"/>
</dbReference>
<dbReference type="PANTHER" id="PTHR19444">
    <property type="entry name" value="UNC-93 RELATED"/>
    <property type="match status" value="1"/>
</dbReference>
<dbReference type="STRING" id="51511.ENSCSAVP00000017239"/>
<comment type="similarity">
    <text evidence="1">Belongs to the unc-93 family.</text>
</comment>
<evidence type="ECO:0008006" key="5">
    <source>
        <dbReference type="Google" id="ProtNLM"/>
    </source>
</evidence>
<dbReference type="Gene3D" id="1.20.1250.20">
    <property type="entry name" value="MFS general substrate transporter like domains"/>
    <property type="match status" value="1"/>
</dbReference>
<reference evidence="3" key="3">
    <citation type="submission" date="2025-09" db="UniProtKB">
        <authorList>
            <consortium name="Ensembl"/>
        </authorList>
    </citation>
    <scope>IDENTIFICATION</scope>
</reference>
<proteinExistence type="inferred from homology"/>
<dbReference type="SUPFAM" id="SSF103473">
    <property type="entry name" value="MFS general substrate transporter"/>
    <property type="match status" value="1"/>
</dbReference>
<dbReference type="eggNOG" id="KOG3097">
    <property type="taxonomic scope" value="Eukaryota"/>
</dbReference>
<feature type="transmembrane region" description="Helical" evidence="2">
    <location>
        <begin position="52"/>
        <end position="74"/>
    </location>
</feature>
<organism evidence="3 4">
    <name type="scientific">Ciona savignyi</name>
    <name type="common">Pacific transparent sea squirt</name>
    <dbReference type="NCBI Taxonomy" id="51511"/>
    <lineage>
        <taxon>Eukaryota</taxon>
        <taxon>Metazoa</taxon>
        <taxon>Chordata</taxon>
        <taxon>Tunicata</taxon>
        <taxon>Ascidiacea</taxon>
        <taxon>Phlebobranchia</taxon>
        <taxon>Cionidae</taxon>
        <taxon>Ciona</taxon>
    </lineage>
</organism>
<reference evidence="3" key="2">
    <citation type="submission" date="2025-08" db="UniProtKB">
        <authorList>
            <consortium name="Ensembl"/>
        </authorList>
    </citation>
    <scope>IDENTIFICATION</scope>
</reference>
<feature type="transmembrane region" description="Helical" evidence="2">
    <location>
        <begin position="143"/>
        <end position="162"/>
    </location>
</feature>
<feature type="transmembrane region" description="Helical" evidence="2">
    <location>
        <begin position="80"/>
        <end position="104"/>
    </location>
</feature>
<dbReference type="InParanoid" id="H2ZI23"/>
<protein>
    <recommendedName>
        <fullName evidence="5">Major facilitator superfamily (MFS) profile domain-containing protein</fullName>
    </recommendedName>
</protein>
<dbReference type="OMA" id="YVITITY"/>
<evidence type="ECO:0000256" key="1">
    <source>
        <dbReference type="ARBA" id="ARBA00009172"/>
    </source>
</evidence>
<feature type="transmembrane region" description="Helical" evidence="2">
    <location>
        <begin position="116"/>
        <end position="137"/>
    </location>
</feature>
<dbReference type="Proteomes" id="UP000007875">
    <property type="component" value="Unassembled WGS sequence"/>
</dbReference>
<accession>H2ZI23</accession>
<evidence type="ECO:0000313" key="3">
    <source>
        <dbReference type="Ensembl" id="ENSCSAVP00000017239.1"/>
    </source>
</evidence>
<dbReference type="Ensembl" id="ENSCSAVT00000017427.1">
    <property type="protein sequence ID" value="ENSCSAVP00000017239.1"/>
    <property type="gene ID" value="ENSCSAVG00000010141.1"/>
</dbReference>
<keyword evidence="2" id="KW-0812">Transmembrane</keyword>
<reference evidence="4" key="1">
    <citation type="submission" date="2003-08" db="EMBL/GenBank/DDBJ databases">
        <authorList>
            <person name="Birren B."/>
            <person name="Nusbaum C."/>
            <person name="Abebe A."/>
            <person name="Abouelleil A."/>
            <person name="Adekoya E."/>
            <person name="Ait-zahra M."/>
            <person name="Allen N."/>
            <person name="Allen T."/>
            <person name="An P."/>
            <person name="Anderson M."/>
            <person name="Anderson S."/>
            <person name="Arachchi H."/>
            <person name="Armbruster J."/>
            <person name="Bachantsang P."/>
            <person name="Baldwin J."/>
            <person name="Barry A."/>
            <person name="Bayul T."/>
            <person name="Blitshsteyn B."/>
            <person name="Bloom T."/>
            <person name="Blye J."/>
            <person name="Boguslavskiy L."/>
            <person name="Borowsky M."/>
            <person name="Boukhgalter B."/>
            <person name="Brunache A."/>
            <person name="Butler J."/>
            <person name="Calixte N."/>
            <person name="Calvo S."/>
            <person name="Camarata J."/>
            <person name="Campo K."/>
            <person name="Chang J."/>
            <person name="Cheshatsang Y."/>
            <person name="Citroen M."/>
            <person name="Collymore A."/>
            <person name="Considine T."/>
            <person name="Cook A."/>
            <person name="Cooke P."/>
            <person name="Corum B."/>
            <person name="Cuomo C."/>
            <person name="David R."/>
            <person name="Dawoe T."/>
            <person name="Degray S."/>
            <person name="Dodge S."/>
            <person name="Dooley K."/>
            <person name="Dorje P."/>
            <person name="Dorjee K."/>
            <person name="Dorris L."/>
            <person name="Duffey N."/>
            <person name="Dupes A."/>
            <person name="Elkins T."/>
            <person name="Engels R."/>
            <person name="Erickson J."/>
            <person name="Farina A."/>
            <person name="Faro S."/>
            <person name="Ferreira P."/>
            <person name="Fischer H."/>
            <person name="Fitzgerald M."/>
            <person name="Foley K."/>
            <person name="Gage D."/>
            <person name="Galagan J."/>
            <person name="Gearin G."/>
            <person name="Gnerre S."/>
            <person name="Gnirke A."/>
            <person name="Goyette A."/>
            <person name="Graham J."/>
            <person name="Grandbois E."/>
            <person name="Gyaltsen K."/>
            <person name="Hafez N."/>
            <person name="Hagopian D."/>
            <person name="Hagos B."/>
            <person name="Hall J."/>
            <person name="Hatcher B."/>
            <person name="Heller A."/>
            <person name="Higgins H."/>
            <person name="Honan T."/>
            <person name="Horn A."/>
            <person name="Houde N."/>
            <person name="Hughes L."/>
            <person name="Hulme W."/>
            <person name="Husby E."/>
            <person name="Iliev I."/>
            <person name="Jaffe D."/>
            <person name="Jones C."/>
            <person name="Kamal M."/>
            <person name="Kamat A."/>
            <person name="Kamvysselis M."/>
            <person name="Karlsson E."/>
            <person name="Kells C."/>
            <person name="Kieu A."/>
            <person name="Kisner P."/>
            <person name="Kodira C."/>
            <person name="Kulbokas E."/>
            <person name="Labutti K."/>
            <person name="Lama D."/>
            <person name="Landers T."/>
            <person name="Leger J."/>
            <person name="Levine S."/>
            <person name="Lewis D."/>
            <person name="Lewis T."/>
            <person name="Lindblad-toh K."/>
            <person name="Liu X."/>
            <person name="Lokyitsang T."/>
            <person name="Lokyitsang Y."/>
            <person name="Lucien O."/>
            <person name="Lui A."/>
            <person name="Ma L.J."/>
            <person name="Mabbitt R."/>
            <person name="Macdonald J."/>
            <person name="Maclean C."/>
            <person name="Major J."/>
            <person name="Manning J."/>
            <person name="Marabella R."/>
            <person name="Maru K."/>
            <person name="Matthews C."/>
            <person name="Mauceli E."/>
            <person name="Mccarthy M."/>
            <person name="Mcdonough S."/>
            <person name="Mcghee T."/>
            <person name="Meldrim J."/>
            <person name="Meneus L."/>
            <person name="Mesirov J."/>
            <person name="Mihalev A."/>
            <person name="Mihova T."/>
            <person name="Mikkelsen T."/>
            <person name="Mlenga V."/>
            <person name="Moru K."/>
            <person name="Mozes J."/>
            <person name="Mulrain L."/>
            <person name="Munson G."/>
            <person name="Naylor J."/>
            <person name="Newes C."/>
            <person name="Nguyen C."/>
            <person name="Nguyen N."/>
            <person name="Nguyen T."/>
            <person name="Nicol R."/>
            <person name="Nielsen C."/>
            <person name="Nizzari M."/>
            <person name="Norbu C."/>
            <person name="Norbu N."/>
            <person name="O'donnell P."/>
            <person name="Okoawo O."/>
            <person name="O'leary S."/>
            <person name="Omotosho B."/>
            <person name="O'neill K."/>
            <person name="Osman S."/>
            <person name="Parker S."/>
            <person name="Perrin D."/>
            <person name="Phunkhang P."/>
            <person name="Piqani B."/>
            <person name="Purcell S."/>
            <person name="Rachupka T."/>
            <person name="Ramasamy U."/>
            <person name="Rameau R."/>
            <person name="Ray V."/>
            <person name="Raymond C."/>
            <person name="Retta R."/>
            <person name="Richardson S."/>
            <person name="Rise C."/>
            <person name="Rodriguez J."/>
            <person name="Rogers J."/>
            <person name="Rogov P."/>
            <person name="Rutman M."/>
            <person name="Schupbach R."/>
            <person name="Seaman C."/>
            <person name="Settipalli S."/>
            <person name="Sharpe T."/>
            <person name="Sheridan J."/>
            <person name="Sherpa N."/>
            <person name="Shi J."/>
            <person name="Smirnov S."/>
            <person name="Smith C."/>
            <person name="Sougnez C."/>
            <person name="Spencer B."/>
            <person name="Stalker J."/>
            <person name="Stange-thomann N."/>
            <person name="Stavropoulos S."/>
            <person name="Stetson K."/>
            <person name="Stone C."/>
            <person name="Stone S."/>
            <person name="Stubbs M."/>
            <person name="Talamas J."/>
            <person name="Tchuinga P."/>
            <person name="Tenzing P."/>
            <person name="Tesfaye S."/>
            <person name="Theodore J."/>
            <person name="Thoulutsang Y."/>
            <person name="Topham K."/>
            <person name="Towey S."/>
            <person name="Tsamla T."/>
            <person name="Tsomo N."/>
            <person name="Vallee D."/>
            <person name="Vassiliev H."/>
            <person name="Venkataraman V."/>
            <person name="Vinson J."/>
            <person name="Vo A."/>
            <person name="Wade C."/>
            <person name="Wang S."/>
            <person name="Wangchuk T."/>
            <person name="Wangdi T."/>
            <person name="Whittaker C."/>
            <person name="Wilkinson J."/>
            <person name="Wu Y."/>
            <person name="Wyman D."/>
            <person name="Yadav S."/>
            <person name="Yang S."/>
            <person name="Yang X."/>
            <person name="Yeager S."/>
            <person name="Yee E."/>
            <person name="Young G."/>
            <person name="Zainoun J."/>
            <person name="Zembeck L."/>
            <person name="Zimmer A."/>
            <person name="Zody M."/>
            <person name="Lander E."/>
        </authorList>
    </citation>
    <scope>NUCLEOTIDE SEQUENCE [LARGE SCALE GENOMIC DNA]</scope>
</reference>
<keyword evidence="4" id="KW-1185">Reference proteome</keyword>
<dbReference type="AlphaFoldDB" id="H2ZI23"/>
<evidence type="ECO:0000256" key="2">
    <source>
        <dbReference type="SAM" id="Phobius"/>
    </source>
</evidence>
<sequence length="178" mass="19919">MFNGFFVSDVTRAFVSCVVGVQKVGISMLMFSCVTSVVCYVNGKIVQRFGRLYSIIFAFITTFTLLIVFLLWQPTESTSYVVYVTFALVGIPNGCWSIILQSSYSDAFYKNKEVSFNVWNITFTAGFALQFAISALLCVRDKIYVLIALLCVGSLCIGWLEVKSGRRRSPRHDSTTSL</sequence>
<dbReference type="InterPro" id="IPR051951">
    <property type="entry name" value="UNC-93_regulatory"/>
</dbReference>
<dbReference type="GeneTree" id="ENSGT00530000063359"/>
<keyword evidence="2" id="KW-0472">Membrane</keyword>